<keyword evidence="1" id="KW-0472">Membrane</keyword>
<reference evidence="2" key="1">
    <citation type="journal article" date="2014" name="Front. Microbiol.">
        <title>High frequency of phylogenetically diverse reductive dehalogenase-homologous genes in deep subseafloor sedimentary metagenomes.</title>
        <authorList>
            <person name="Kawai M."/>
            <person name="Futagami T."/>
            <person name="Toyoda A."/>
            <person name="Takaki Y."/>
            <person name="Nishi S."/>
            <person name="Hori S."/>
            <person name="Arai W."/>
            <person name="Tsubouchi T."/>
            <person name="Morono Y."/>
            <person name="Uchiyama I."/>
            <person name="Ito T."/>
            <person name="Fujiyama A."/>
            <person name="Inagaki F."/>
            <person name="Takami H."/>
        </authorList>
    </citation>
    <scope>NUCLEOTIDE SEQUENCE</scope>
    <source>
        <strain evidence="2">Expedition CK06-06</strain>
    </source>
</reference>
<organism evidence="2">
    <name type="scientific">marine sediment metagenome</name>
    <dbReference type="NCBI Taxonomy" id="412755"/>
    <lineage>
        <taxon>unclassified sequences</taxon>
        <taxon>metagenomes</taxon>
        <taxon>ecological metagenomes</taxon>
    </lineage>
</organism>
<evidence type="ECO:0000256" key="1">
    <source>
        <dbReference type="SAM" id="Phobius"/>
    </source>
</evidence>
<proteinExistence type="predicted"/>
<keyword evidence="1" id="KW-0812">Transmembrane</keyword>
<comment type="caution">
    <text evidence="2">The sequence shown here is derived from an EMBL/GenBank/DDBJ whole genome shotgun (WGS) entry which is preliminary data.</text>
</comment>
<accession>X1NFV2</accession>
<keyword evidence="1" id="KW-1133">Transmembrane helix</keyword>
<dbReference type="AlphaFoldDB" id="X1NFV2"/>
<protein>
    <submittedName>
        <fullName evidence="2">Uncharacterized protein</fullName>
    </submittedName>
</protein>
<gene>
    <name evidence="2" type="ORF">S06H3_50336</name>
</gene>
<sequence>MRKIVISTLLGVALLLGASRIDMRLGQLTLDHIMVGFVGFLWILCLSIIGILRKFRVPEIGPLDHLYHLEDPGEVSE</sequence>
<name>X1NFV2_9ZZZZ</name>
<feature type="transmembrane region" description="Helical" evidence="1">
    <location>
        <begin position="30"/>
        <end position="52"/>
    </location>
</feature>
<dbReference type="EMBL" id="BARV01031865">
    <property type="protein sequence ID" value="GAI42453.1"/>
    <property type="molecule type" value="Genomic_DNA"/>
</dbReference>
<evidence type="ECO:0000313" key="2">
    <source>
        <dbReference type="EMBL" id="GAI42453.1"/>
    </source>
</evidence>